<accession>A0A8T0PAG0</accession>
<gene>
    <name evidence="1" type="ORF">PVAP13_8NG339160</name>
</gene>
<dbReference type="Proteomes" id="UP000823388">
    <property type="component" value="Chromosome 8N"/>
</dbReference>
<sequence>MAQAATVAQLFLDADPSAFACGRAAAGHRRSTLPPHAARPLRLPRPLLALACPCLWVSERLRPTGGASPRPAPPAACAPACTRGLLPGRPDASSRGHGHQLQSPFVYCFLPHSISLSHLNFSFAFIH</sequence>
<keyword evidence="2" id="KW-1185">Reference proteome</keyword>
<name>A0A8T0PAG0_PANVG</name>
<protein>
    <submittedName>
        <fullName evidence="1">Uncharacterized protein</fullName>
    </submittedName>
</protein>
<comment type="caution">
    <text evidence="1">The sequence shown here is derived from an EMBL/GenBank/DDBJ whole genome shotgun (WGS) entry which is preliminary data.</text>
</comment>
<evidence type="ECO:0000313" key="1">
    <source>
        <dbReference type="EMBL" id="KAG2558793.1"/>
    </source>
</evidence>
<reference evidence="1" key="1">
    <citation type="submission" date="2020-05" db="EMBL/GenBank/DDBJ databases">
        <title>WGS assembly of Panicum virgatum.</title>
        <authorList>
            <person name="Lovell J.T."/>
            <person name="Jenkins J."/>
            <person name="Shu S."/>
            <person name="Juenger T.E."/>
            <person name="Schmutz J."/>
        </authorList>
    </citation>
    <scope>NUCLEOTIDE SEQUENCE</scope>
    <source>
        <strain evidence="1">AP13</strain>
    </source>
</reference>
<evidence type="ECO:0000313" key="2">
    <source>
        <dbReference type="Proteomes" id="UP000823388"/>
    </source>
</evidence>
<organism evidence="1 2">
    <name type="scientific">Panicum virgatum</name>
    <name type="common">Blackwell switchgrass</name>
    <dbReference type="NCBI Taxonomy" id="38727"/>
    <lineage>
        <taxon>Eukaryota</taxon>
        <taxon>Viridiplantae</taxon>
        <taxon>Streptophyta</taxon>
        <taxon>Embryophyta</taxon>
        <taxon>Tracheophyta</taxon>
        <taxon>Spermatophyta</taxon>
        <taxon>Magnoliopsida</taxon>
        <taxon>Liliopsida</taxon>
        <taxon>Poales</taxon>
        <taxon>Poaceae</taxon>
        <taxon>PACMAD clade</taxon>
        <taxon>Panicoideae</taxon>
        <taxon>Panicodae</taxon>
        <taxon>Paniceae</taxon>
        <taxon>Panicinae</taxon>
        <taxon>Panicum</taxon>
        <taxon>Panicum sect. Hiantes</taxon>
    </lineage>
</organism>
<proteinExistence type="predicted"/>
<dbReference type="AlphaFoldDB" id="A0A8T0PAG0"/>
<dbReference type="EMBL" id="CM029052">
    <property type="protein sequence ID" value="KAG2558793.1"/>
    <property type="molecule type" value="Genomic_DNA"/>
</dbReference>